<dbReference type="AlphaFoldDB" id="A0AAV9ZNB5"/>
<comment type="caution">
    <text evidence="1">The sequence shown here is derived from an EMBL/GenBank/DDBJ whole genome shotgun (WGS) entry which is preliminary data.</text>
</comment>
<accession>A0AAV9ZNB5</accession>
<proteinExistence type="predicted"/>
<dbReference type="EMBL" id="JAWWNJ010000130">
    <property type="protein sequence ID" value="KAK6987673.1"/>
    <property type="molecule type" value="Genomic_DNA"/>
</dbReference>
<gene>
    <name evidence="1" type="ORF">R3P38DRAFT_327870</name>
</gene>
<protein>
    <submittedName>
        <fullName evidence="1">Uncharacterized protein</fullName>
    </submittedName>
</protein>
<keyword evidence="2" id="KW-1185">Reference proteome</keyword>
<name>A0AAV9ZNB5_9AGAR</name>
<dbReference type="Proteomes" id="UP001362999">
    <property type="component" value="Unassembled WGS sequence"/>
</dbReference>
<evidence type="ECO:0000313" key="2">
    <source>
        <dbReference type="Proteomes" id="UP001362999"/>
    </source>
</evidence>
<evidence type="ECO:0000313" key="1">
    <source>
        <dbReference type="EMBL" id="KAK6987673.1"/>
    </source>
</evidence>
<reference evidence="1 2" key="1">
    <citation type="journal article" date="2024" name="J Genomics">
        <title>Draft genome sequencing and assembly of Favolaschia claudopus CIRM-BRFM 2984 isolated from oak limbs.</title>
        <authorList>
            <person name="Navarro D."/>
            <person name="Drula E."/>
            <person name="Chaduli D."/>
            <person name="Cazenave R."/>
            <person name="Ahrendt S."/>
            <person name="Wang J."/>
            <person name="Lipzen A."/>
            <person name="Daum C."/>
            <person name="Barry K."/>
            <person name="Grigoriev I.V."/>
            <person name="Favel A."/>
            <person name="Rosso M.N."/>
            <person name="Martin F."/>
        </authorList>
    </citation>
    <scope>NUCLEOTIDE SEQUENCE [LARGE SCALE GENOMIC DNA]</scope>
    <source>
        <strain evidence="1 2">CIRM-BRFM 2984</strain>
    </source>
</reference>
<sequence>MEAFHLEPNVSRLKKTGSKVQFWRHHTHTNANSAYTSTLLHWPFTDVDLVRVYGARAMQGVRSKNLAVTDSRNQNHTLIFTLSPDLPINLTMARIVKANPEHPGERLLWRGDVFALNSRWDNADSILKEVHHPAVTQKDIEHLSSKAIRRWYDSYEWRHLVRLEWENRL</sequence>
<organism evidence="1 2">
    <name type="scientific">Favolaschia claudopus</name>
    <dbReference type="NCBI Taxonomy" id="2862362"/>
    <lineage>
        <taxon>Eukaryota</taxon>
        <taxon>Fungi</taxon>
        <taxon>Dikarya</taxon>
        <taxon>Basidiomycota</taxon>
        <taxon>Agaricomycotina</taxon>
        <taxon>Agaricomycetes</taxon>
        <taxon>Agaricomycetidae</taxon>
        <taxon>Agaricales</taxon>
        <taxon>Marasmiineae</taxon>
        <taxon>Mycenaceae</taxon>
        <taxon>Favolaschia</taxon>
    </lineage>
</organism>